<gene>
    <name evidence="1" type="ORF">EBH_0023500</name>
</gene>
<reference evidence="1" key="1">
    <citation type="submission" date="2013-10" db="EMBL/GenBank/DDBJ databases">
        <title>Genomic analysis of the causative agents of coccidiosis in chickens.</title>
        <authorList>
            <person name="Reid A.J."/>
            <person name="Blake D."/>
            <person name="Billington K."/>
            <person name="Browne H."/>
            <person name="Dunn M."/>
            <person name="Hung S."/>
            <person name="Kawahara F."/>
            <person name="Miranda-Saavedra D."/>
            <person name="Mourier T."/>
            <person name="Nagra H."/>
            <person name="Otto T.D."/>
            <person name="Rawlings N."/>
            <person name="Sanchez A."/>
            <person name="Sanders M."/>
            <person name="Subramaniam C."/>
            <person name="Tay Y."/>
            <person name="Dear P."/>
            <person name="Doerig C."/>
            <person name="Gruber A."/>
            <person name="Parkinson J."/>
            <person name="Shirley M."/>
            <person name="Wan K.L."/>
            <person name="Berriman M."/>
            <person name="Tomley F."/>
            <person name="Pain A."/>
        </authorList>
    </citation>
    <scope>NUCLEOTIDE SEQUENCE [LARGE SCALE GENOMIC DNA]</scope>
    <source>
        <strain evidence="1">Houghton</strain>
    </source>
</reference>
<reference evidence="1" key="2">
    <citation type="submission" date="2013-10" db="EMBL/GenBank/DDBJ databases">
        <authorList>
            <person name="Aslett M."/>
        </authorList>
    </citation>
    <scope>NUCLEOTIDE SEQUENCE [LARGE SCALE GENOMIC DNA]</scope>
    <source>
        <strain evidence="1">Houghton</strain>
    </source>
</reference>
<dbReference type="Proteomes" id="UP000030750">
    <property type="component" value="Unassembled WGS sequence"/>
</dbReference>
<keyword evidence="1" id="KW-0808">Transferase</keyword>
<evidence type="ECO:0000313" key="1">
    <source>
        <dbReference type="EMBL" id="CDJ49011.1"/>
    </source>
</evidence>
<dbReference type="OrthoDB" id="347553at2759"/>
<dbReference type="AlphaFoldDB" id="U6LFS9"/>
<dbReference type="GO" id="GO:0008168">
    <property type="term" value="F:methyltransferase activity"/>
    <property type="evidence" value="ECO:0007669"/>
    <property type="project" value="UniProtKB-KW"/>
</dbReference>
<keyword evidence="2" id="KW-1185">Reference proteome</keyword>
<dbReference type="Gene3D" id="3.40.50.150">
    <property type="entry name" value="Vaccinia Virus protein VP39"/>
    <property type="match status" value="1"/>
</dbReference>
<proteinExistence type="predicted"/>
<evidence type="ECO:0000313" key="2">
    <source>
        <dbReference type="Proteomes" id="UP000030750"/>
    </source>
</evidence>
<dbReference type="EMBL" id="HG711424">
    <property type="protein sequence ID" value="CDJ49011.1"/>
    <property type="molecule type" value="Genomic_DNA"/>
</dbReference>
<organism evidence="1 2">
    <name type="scientific">Eimeria brunetti</name>
    <dbReference type="NCBI Taxonomy" id="51314"/>
    <lineage>
        <taxon>Eukaryota</taxon>
        <taxon>Sar</taxon>
        <taxon>Alveolata</taxon>
        <taxon>Apicomplexa</taxon>
        <taxon>Conoidasida</taxon>
        <taxon>Coccidia</taxon>
        <taxon>Eucoccidiorida</taxon>
        <taxon>Eimeriorina</taxon>
        <taxon>Eimeriidae</taxon>
        <taxon>Eimeria</taxon>
    </lineage>
</organism>
<dbReference type="InterPro" id="IPR029063">
    <property type="entry name" value="SAM-dependent_MTases_sf"/>
</dbReference>
<sequence>MLQELQREQQLQQQLSSQQQRAYGEAPTVTPLVPAPSETQFAARADILLQLVQGRPQLGLPAFDGSSSIIHVQDCIRLRGPLRDVYRHVREVLLPLLDSRRLRILDHRCGAGTLSGLTLRLAEDCTGGDGSVLLRLKGHLECSVRPRLLQLAETLSERCPALKAVTFYDIGRPHSPDEVLFGSDALLVSVFGQRFRITGGTRETIVGRRDSLQQIWPAVKEAAGAATGLLWGALGSGGFFEIGLSFSFRKVVVFAAGVRDAEETRKNMSLNELYWGEVVECTDSRDVAGAFAARSGFYGPLRTPHLSLQLKDVRRWVAAAAVPRVIYIAHEQPAFLRDAKALVAAGYELAYFKAFDVSPHTVEVLSVSAFSKRHVDLPPAGGSQKKPLITWALPNQESVLNSTQDS</sequence>
<name>U6LFS9_9EIME</name>
<dbReference type="VEuPathDB" id="ToxoDB:EBH_0023500"/>
<keyword evidence="1" id="KW-0489">Methyltransferase</keyword>
<accession>U6LFS9</accession>
<dbReference type="GO" id="GO:0032259">
    <property type="term" value="P:methylation"/>
    <property type="evidence" value="ECO:0007669"/>
    <property type="project" value="UniProtKB-KW"/>
</dbReference>
<protein>
    <submittedName>
        <fullName evidence="1">RNA methyltransferase, TrmA family, putative</fullName>
    </submittedName>
</protein>